<dbReference type="EMBL" id="VRMG01000006">
    <property type="protein sequence ID" value="TXN30631.1"/>
    <property type="molecule type" value="Genomic_DNA"/>
</dbReference>
<sequence length="210" mass="22177">MGSRAQSSAARGARLRARLFSATTIVGDVLLLHLYWLTVSAAVVTALPASLALQRALHDVLVDGRSDTTRVFFSRFGRSWRSYWLPGIVAPILAVMYVFALLFWASASGWGRTAALALLLPLGGFAFCAYLATLAAAPTLPDGAGVRQAARQGWTVLAGRPLAAAGSLVVMVTWLLLLSRIPTLALVGLGLVPAFLALWLGKAPRAAGRP</sequence>
<feature type="transmembrane region" description="Helical" evidence="1">
    <location>
        <begin position="157"/>
        <end position="177"/>
    </location>
</feature>
<feature type="transmembrane region" description="Helical" evidence="1">
    <location>
        <begin position="116"/>
        <end position="137"/>
    </location>
</feature>
<feature type="transmembrane region" description="Helical" evidence="1">
    <location>
        <begin position="83"/>
        <end position="104"/>
    </location>
</feature>
<keyword evidence="3" id="KW-1185">Reference proteome</keyword>
<feature type="transmembrane region" description="Helical" evidence="1">
    <location>
        <begin position="20"/>
        <end position="47"/>
    </location>
</feature>
<organism evidence="2 3">
    <name type="scientific">Lacisediminihabitans profunda</name>
    <dbReference type="NCBI Taxonomy" id="2594790"/>
    <lineage>
        <taxon>Bacteria</taxon>
        <taxon>Bacillati</taxon>
        <taxon>Actinomycetota</taxon>
        <taxon>Actinomycetes</taxon>
        <taxon>Micrococcales</taxon>
        <taxon>Microbacteriaceae</taxon>
        <taxon>Lacisediminihabitans</taxon>
    </lineage>
</organism>
<evidence type="ECO:0000256" key="1">
    <source>
        <dbReference type="SAM" id="Phobius"/>
    </source>
</evidence>
<keyword evidence="1" id="KW-0812">Transmembrane</keyword>
<comment type="caution">
    <text evidence="2">The sequence shown here is derived from an EMBL/GenBank/DDBJ whole genome shotgun (WGS) entry which is preliminary data.</text>
</comment>
<accession>A0A5C8USN6</accession>
<reference evidence="2 3" key="1">
    <citation type="submission" date="2019-08" db="EMBL/GenBank/DDBJ databases">
        <title>Bacterial whole genome sequence for Glaciihabitans sp. CHu50b-6-2.</title>
        <authorList>
            <person name="Jin L."/>
        </authorList>
    </citation>
    <scope>NUCLEOTIDE SEQUENCE [LARGE SCALE GENOMIC DNA]</scope>
    <source>
        <strain evidence="2 3">CHu50b-6-2</strain>
    </source>
</reference>
<dbReference type="Proteomes" id="UP000321379">
    <property type="component" value="Unassembled WGS sequence"/>
</dbReference>
<protein>
    <recommendedName>
        <fullName evidence="4">DUF624 domain-containing protein</fullName>
    </recommendedName>
</protein>
<proteinExistence type="predicted"/>
<dbReference type="RefSeq" id="WP_147783313.1">
    <property type="nucleotide sequence ID" value="NZ_VRMG01000006.1"/>
</dbReference>
<evidence type="ECO:0008006" key="4">
    <source>
        <dbReference type="Google" id="ProtNLM"/>
    </source>
</evidence>
<dbReference type="AlphaFoldDB" id="A0A5C8USN6"/>
<keyword evidence="1" id="KW-0472">Membrane</keyword>
<feature type="transmembrane region" description="Helical" evidence="1">
    <location>
        <begin position="184"/>
        <end position="201"/>
    </location>
</feature>
<keyword evidence="1" id="KW-1133">Transmembrane helix</keyword>
<gene>
    <name evidence="2" type="ORF">FVP33_08920</name>
</gene>
<evidence type="ECO:0000313" key="3">
    <source>
        <dbReference type="Proteomes" id="UP000321379"/>
    </source>
</evidence>
<name>A0A5C8USN6_9MICO</name>
<evidence type="ECO:0000313" key="2">
    <source>
        <dbReference type="EMBL" id="TXN30631.1"/>
    </source>
</evidence>